<protein>
    <submittedName>
        <fullName evidence="3">Putative DNA-binding transcriptional regulator YafY</fullName>
    </submittedName>
</protein>
<keyword evidence="3" id="KW-0238">DNA-binding</keyword>
<feature type="domain" description="WCX" evidence="2">
    <location>
        <begin position="248"/>
        <end position="315"/>
    </location>
</feature>
<dbReference type="Pfam" id="PF25583">
    <property type="entry name" value="WCX"/>
    <property type="match status" value="1"/>
</dbReference>
<dbReference type="PANTHER" id="PTHR34580">
    <property type="match status" value="1"/>
</dbReference>
<dbReference type="GO" id="GO:0003677">
    <property type="term" value="F:DNA binding"/>
    <property type="evidence" value="ECO:0007669"/>
    <property type="project" value="UniProtKB-KW"/>
</dbReference>
<evidence type="ECO:0000313" key="4">
    <source>
        <dbReference type="Proteomes" id="UP000549457"/>
    </source>
</evidence>
<keyword evidence="4" id="KW-1185">Reference proteome</keyword>
<feature type="domain" description="WYL" evidence="1">
    <location>
        <begin position="152"/>
        <end position="216"/>
    </location>
</feature>
<sequence>MSFAKAQDLLRLAQMAASRRGGVSLEDICTEFGVSHRTAQRMTEALDAAFANVTTVDDEGPRRYWRLETPPPERLQPRQETTIEALEIAARDARGQGRFRHARALEDLRDGLLARLSPRDATRSETDAEAVLAGLGQVMRPGPTVTLRPAVTDAVIEALRGPFRLSVTYGSADAAPRVIEPHGLLLGHRSYLVARQPSRSGTILNFRLDRIHAAEVLEESFAIAPGFTLEDYAAKAFGVYQDPAQYGEVVWRFAPEAAERATEFRFHPTQVLEPQNDGSLIVRFTAAGWLEMAWHLYQWGDKVEVIAPDGLRALVDGAGFRRLAMSEFSEGDCE</sequence>
<name>A0A840SFC3_9RHOB</name>
<dbReference type="InterPro" id="IPR051534">
    <property type="entry name" value="CBASS_pafABC_assoc_protein"/>
</dbReference>
<dbReference type="PROSITE" id="PS52050">
    <property type="entry name" value="WYL"/>
    <property type="match status" value="1"/>
</dbReference>
<proteinExistence type="predicted"/>
<comment type="caution">
    <text evidence="3">The sequence shown here is derived from an EMBL/GenBank/DDBJ whole genome shotgun (WGS) entry which is preliminary data.</text>
</comment>
<dbReference type="AlphaFoldDB" id="A0A840SFC3"/>
<accession>A0A840SFC3</accession>
<dbReference type="PANTHER" id="PTHR34580:SF1">
    <property type="entry name" value="PROTEIN PAFC"/>
    <property type="match status" value="1"/>
</dbReference>
<organism evidence="3 4">
    <name type="scientific">Amaricoccus macauensis</name>
    <dbReference type="NCBI Taxonomy" id="57001"/>
    <lineage>
        <taxon>Bacteria</taxon>
        <taxon>Pseudomonadati</taxon>
        <taxon>Pseudomonadota</taxon>
        <taxon>Alphaproteobacteria</taxon>
        <taxon>Rhodobacterales</taxon>
        <taxon>Paracoccaceae</taxon>
        <taxon>Amaricoccus</taxon>
    </lineage>
</organism>
<evidence type="ECO:0000313" key="3">
    <source>
        <dbReference type="EMBL" id="MBB5221619.1"/>
    </source>
</evidence>
<dbReference type="Pfam" id="PF13280">
    <property type="entry name" value="WYL"/>
    <property type="match status" value="1"/>
</dbReference>
<dbReference type="EMBL" id="JACHFM010000002">
    <property type="protein sequence ID" value="MBB5221619.1"/>
    <property type="molecule type" value="Genomic_DNA"/>
</dbReference>
<evidence type="ECO:0000259" key="1">
    <source>
        <dbReference type="Pfam" id="PF13280"/>
    </source>
</evidence>
<dbReference type="Proteomes" id="UP000549457">
    <property type="component" value="Unassembled WGS sequence"/>
</dbReference>
<evidence type="ECO:0000259" key="2">
    <source>
        <dbReference type="Pfam" id="PF25583"/>
    </source>
</evidence>
<dbReference type="InterPro" id="IPR057727">
    <property type="entry name" value="WCX_dom"/>
</dbReference>
<dbReference type="RefSeq" id="WP_184148096.1">
    <property type="nucleotide sequence ID" value="NZ_JACHFM010000002.1"/>
</dbReference>
<gene>
    <name evidence="3" type="ORF">HNP73_001555</name>
</gene>
<dbReference type="InterPro" id="IPR026881">
    <property type="entry name" value="WYL_dom"/>
</dbReference>
<reference evidence="3 4" key="1">
    <citation type="submission" date="2020-08" db="EMBL/GenBank/DDBJ databases">
        <title>Genomic Encyclopedia of Type Strains, Phase IV (KMG-IV): sequencing the most valuable type-strain genomes for metagenomic binning, comparative biology and taxonomic classification.</title>
        <authorList>
            <person name="Goeker M."/>
        </authorList>
    </citation>
    <scope>NUCLEOTIDE SEQUENCE [LARGE SCALE GENOMIC DNA]</scope>
    <source>
        <strain evidence="3 4">DSM 101730</strain>
    </source>
</reference>